<dbReference type="InterPro" id="IPR001179">
    <property type="entry name" value="PPIase_FKBP_dom"/>
</dbReference>
<protein>
    <recommendedName>
        <fullName evidence="4">Peptidyl-prolyl cis-trans isomerase</fullName>
        <ecNumber evidence="4">5.2.1.8</ecNumber>
    </recommendedName>
</protein>
<dbReference type="GO" id="GO:0016853">
    <property type="term" value="F:isomerase activity"/>
    <property type="evidence" value="ECO:0007669"/>
    <property type="project" value="UniProtKB-KW"/>
</dbReference>
<dbReference type="EC" id="5.2.1.8" evidence="4"/>
<accession>A0ABS9KCV8</accession>
<organism evidence="6 7">
    <name type="scientific">Rhodohalobacter sulfatireducens</name>
    <dbReference type="NCBI Taxonomy" id="2911366"/>
    <lineage>
        <taxon>Bacteria</taxon>
        <taxon>Pseudomonadati</taxon>
        <taxon>Balneolota</taxon>
        <taxon>Balneolia</taxon>
        <taxon>Balneolales</taxon>
        <taxon>Balneolaceae</taxon>
        <taxon>Rhodohalobacter</taxon>
    </lineage>
</organism>
<reference evidence="6" key="1">
    <citation type="submission" date="2022-01" db="EMBL/GenBank/DDBJ databases">
        <authorList>
            <person name="Wang Y."/>
        </authorList>
    </citation>
    <scope>NUCLEOTIDE SEQUENCE</scope>
    <source>
        <strain evidence="6">WB101</strain>
    </source>
</reference>
<dbReference type="RefSeq" id="WP_237853530.1">
    <property type="nucleotide sequence ID" value="NZ_JAKLWS010000009.1"/>
</dbReference>
<dbReference type="Pfam" id="PF00254">
    <property type="entry name" value="FKBP_C"/>
    <property type="match status" value="1"/>
</dbReference>
<evidence type="ECO:0000259" key="5">
    <source>
        <dbReference type="PROSITE" id="PS50059"/>
    </source>
</evidence>
<evidence type="ECO:0000313" key="6">
    <source>
        <dbReference type="EMBL" id="MCG2588689.1"/>
    </source>
</evidence>
<evidence type="ECO:0000256" key="3">
    <source>
        <dbReference type="PROSITE-ProRule" id="PRU00277"/>
    </source>
</evidence>
<comment type="caution">
    <text evidence="6">The sequence shown here is derived from an EMBL/GenBank/DDBJ whole genome shotgun (WGS) entry which is preliminary data.</text>
</comment>
<reference evidence="6" key="2">
    <citation type="submission" date="2024-05" db="EMBL/GenBank/DDBJ databases">
        <title>Rhodohalobacter halophilus gen. nov., sp. nov., a moderately halophilic member of the family Balneolaceae.</title>
        <authorList>
            <person name="Xia J."/>
        </authorList>
    </citation>
    <scope>NUCLEOTIDE SEQUENCE</scope>
    <source>
        <strain evidence="6">WB101</strain>
    </source>
</reference>
<dbReference type="PROSITE" id="PS51257">
    <property type="entry name" value="PROKAR_LIPOPROTEIN"/>
    <property type="match status" value="1"/>
</dbReference>
<proteinExistence type="inferred from homology"/>
<dbReference type="Gene3D" id="3.10.50.40">
    <property type="match status" value="1"/>
</dbReference>
<dbReference type="SUPFAM" id="SSF54534">
    <property type="entry name" value="FKBP-like"/>
    <property type="match status" value="1"/>
</dbReference>
<dbReference type="Proteomes" id="UP001165366">
    <property type="component" value="Unassembled WGS sequence"/>
</dbReference>
<dbReference type="EMBL" id="JAKLWS010000009">
    <property type="protein sequence ID" value="MCG2588689.1"/>
    <property type="molecule type" value="Genomic_DNA"/>
</dbReference>
<evidence type="ECO:0000256" key="1">
    <source>
        <dbReference type="ARBA" id="ARBA00000971"/>
    </source>
</evidence>
<evidence type="ECO:0000256" key="4">
    <source>
        <dbReference type="RuleBase" id="RU003915"/>
    </source>
</evidence>
<keyword evidence="7" id="KW-1185">Reference proteome</keyword>
<feature type="domain" description="PPIase FKBP-type" evidence="5">
    <location>
        <begin position="73"/>
        <end position="178"/>
    </location>
</feature>
<evidence type="ECO:0000256" key="2">
    <source>
        <dbReference type="ARBA" id="ARBA00023110"/>
    </source>
</evidence>
<sequence>MAQSRLIVLPLLLLFFSIFISCDTEDPFSIPPPDFSTVPEPYDTSNVESVDLREGVRAYIHEEGHGEFKVSPRDQVSVYLSLRTDAGEIIYSTFSSDRTNPVTVTMSVVGETQQVFDYSIIMTYTPGFKIGLLGMKQGERRTIVVPPEQGFQGLPEGHNNYQYRNNTLIYDIRISNIGPTKSQ</sequence>
<keyword evidence="2 3" id="KW-0697">Rotamase</keyword>
<evidence type="ECO:0000313" key="7">
    <source>
        <dbReference type="Proteomes" id="UP001165366"/>
    </source>
</evidence>
<comment type="similarity">
    <text evidence="4">Belongs to the FKBP-type PPIase family.</text>
</comment>
<name>A0ABS9KCV8_9BACT</name>
<keyword evidence="3 4" id="KW-0413">Isomerase</keyword>
<dbReference type="InterPro" id="IPR046357">
    <property type="entry name" value="PPIase_dom_sf"/>
</dbReference>
<dbReference type="PROSITE" id="PS50059">
    <property type="entry name" value="FKBP_PPIASE"/>
    <property type="match status" value="1"/>
</dbReference>
<comment type="catalytic activity">
    <reaction evidence="1 3 4">
        <text>[protein]-peptidylproline (omega=180) = [protein]-peptidylproline (omega=0)</text>
        <dbReference type="Rhea" id="RHEA:16237"/>
        <dbReference type="Rhea" id="RHEA-COMP:10747"/>
        <dbReference type="Rhea" id="RHEA-COMP:10748"/>
        <dbReference type="ChEBI" id="CHEBI:83833"/>
        <dbReference type="ChEBI" id="CHEBI:83834"/>
        <dbReference type="EC" id="5.2.1.8"/>
    </reaction>
</comment>
<gene>
    <name evidence="6" type="ORF">L6773_08940</name>
</gene>